<evidence type="ECO:0000313" key="3">
    <source>
        <dbReference type="Proteomes" id="UP000196086"/>
    </source>
</evidence>
<protein>
    <recommendedName>
        <fullName evidence="1">Hedgehog/Intein (Hint) domain-containing protein</fullName>
    </recommendedName>
</protein>
<name>A0A1Z5YRD9_9PROT</name>
<proteinExistence type="predicted"/>
<reference evidence="2 3" key="1">
    <citation type="submission" date="2014-06" db="EMBL/GenBank/DDBJ databases">
        <authorList>
            <person name="Ju J."/>
            <person name="Zhang J."/>
        </authorList>
    </citation>
    <scope>NUCLEOTIDE SEQUENCE [LARGE SCALE GENOMIC DNA]</scope>
    <source>
        <strain evidence="2 3">DsW_47</strain>
    </source>
</reference>
<accession>A0A1Z5YRD9</accession>
<evidence type="ECO:0000259" key="1">
    <source>
        <dbReference type="Pfam" id="PF13403"/>
    </source>
</evidence>
<organism evidence="2 3">
    <name type="scientific">Acetobacter cibinongensis</name>
    <dbReference type="NCBI Taxonomy" id="146475"/>
    <lineage>
        <taxon>Bacteria</taxon>
        <taxon>Pseudomonadati</taxon>
        <taxon>Pseudomonadota</taxon>
        <taxon>Alphaproteobacteria</taxon>
        <taxon>Acetobacterales</taxon>
        <taxon>Acetobacteraceae</taxon>
        <taxon>Acetobacter</taxon>
    </lineage>
</organism>
<dbReference type="Gene3D" id="2.170.16.10">
    <property type="entry name" value="Hedgehog/Intein (Hint) domain"/>
    <property type="match status" value="1"/>
</dbReference>
<dbReference type="Pfam" id="PF13403">
    <property type="entry name" value="Hint_2"/>
    <property type="match status" value="1"/>
</dbReference>
<dbReference type="OrthoDB" id="7226361at2"/>
<dbReference type="Proteomes" id="UP000196086">
    <property type="component" value="Unassembled WGS sequence"/>
</dbReference>
<dbReference type="RefSeq" id="WP_086652242.1">
    <property type="nucleotide sequence ID" value="NZ_JOMQ01000081.1"/>
</dbReference>
<dbReference type="InterPro" id="IPR036844">
    <property type="entry name" value="Hint_dom_sf"/>
</dbReference>
<dbReference type="EMBL" id="JOMQ01000081">
    <property type="protein sequence ID" value="OUI98911.1"/>
    <property type="molecule type" value="Genomic_DNA"/>
</dbReference>
<dbReference type="InterPro" id="IPR028992">
    <property type="entry name" value="Hedgehog/Intein_dom"/>
</dbReference>
<evidence type="ECO:0000313" key="2">
    <source>
        <dbReference type="EMBL" id="OUI98911.1"/>
    </source>
</evidence>
<sequence>MATWIGTHTTTDKSWSNAANWTDLQGYQATEPTAYEAVTFNDDADVILPTSFSTSGQLTVNGNVTFEPTSGGSKITFGTVSFGSTANLTLNGVTLDVPKYSSAAGVGTITLENGANLVSHHDGVITPTVVFKQNPDSTGTITGNTITIDFNGGAALSLPALRNLSTYDRIVVVGTNDNNVKLSLKANADGKTYSLIETVQGWGNKETIVLASDVTLAGKLTEKDFNFTTENGNTILTCFLTGSMIRTTRGDVAVEDVQVGDMVVAFEQGTPVERAVVWVGRKHAVVRSGLPDDEAGYPVRISQGALAENVPYKDMLVTPEHCLFLNGAFVPARMLVNGGNITYDYSLTSYDYYHVETEQHSVIMADGALTESYLNTGNRNSFEQTNNAPTRLTRTLNWEDDAAARLEVRADKVKPLFDAIAARANTIAARTRALTNDPELHLVTETGALLRRVRTKGNMVSFVLPPSVKSVRIVSRNGRPADTIGPFVDDRRTLGVLVGKVMVQDARNLQDVTIHLTTQTLHGWHGVEAAPMRWTNGNASLPLDTVSLTGLAHLTLEIVSAGPYLLDTETDTAEALSA</sequence>
<dbReference type="SUPFAM" id="SSF51294">
    <property type="entry name" value="Hedgehog/intein (Hint) domain"/>
    <property type="match status" value="1"/>
</dbReference>
<dbReference type="AlphaFoldDB" id="A0A1Z5YRD9"/>
<gene>
    <name evidence="2" type="ORF">HK14_15065</name>
</gene>
<feature type="domain" description="Hedgehog/Intein (Hint)" evidence="1">
    <location>
        <begin position="237"/>
        <end position="376"/>
    </location>
</feature>
<comment type="caution">
    <text evidence="2">The sequence shown here is derived from an EMBL/GenBank/DDBJ whole genome shotgun (WGS) entry which is preliminary data.</text>
</comment>